<comment type="caution">
    <text evidence="2">The sequence shown here is derived from an EMBL/GenBank/DDBJ whole genome shotgun (WGS) entry which is preliminary data.</text>
</comment>
<evidence type="ECO:0000313" key="2">
    <source>
        <dbReference type="EMBL" id="CVL08211.1"/>
    </source>
</evidence>
<reference evidence="3" key="1">
    <citation type="journal article" date="2016" name="Genome Biol. Evol.">
        <title>Comparative 'omics' of the Fusarium fujikuroi species complex highlights differences in genetic potential and metabolite synthesis.</title>
        <authorList>
            <person name="Niehaus E.-M."/>
            <person name="Muensterkoetter M."/>
            <person name="Proctor R.H."/>
            <person name="Brown D.W."/>
            <person name="Sharon A."/>
            <person name="Idan Y."/>
            <person name="Oren-Young L."/>
            <person name="Sieber C.M."/>
            <person name="Novak O."/>
            <person name="Pencik A."/>
            <person name="Tarkowska D."/>
            <person name="Hromadova K."/>
            <person name="Freeman S."/>
            <person name="Maymon M."/>
            <person name="Elazar M."/>
            <person name="Youssef S.A."/>
            <person name="El-Shabrawy E.S.M."/>
            <person name="Shalaby A.B.A."/>
            <person name="Houterman P."/>
            <person name="Brock N.L."/>
            <person name="Burkhardt I."/>
            <person name="Tsavkelova E.A."/>
            <person name="Dickschat J.S."/>
            <person name="Galuszka P."/>
            <person name="Gueldener U."/>
            <person name="Tudzynski B."/>
        </authorList>
    </citation>
    <scope>NUCLEOTIDE SEQUENCE [LARGE SCALE GENOMIC DNA]</scope>
    <source>
        <strain evidence="3">MRC7560</strain>
    </source>
</reference>
<dbReference type="GeneID" id="65093403"/>
<name>A0A1L7UL59_FUSMA</name>
<evidence type="ECO:0008006" key="4">
    <source>
        <dbReference type="Google" id="ProtNLM"/>
    </source>
</evidence>
<evidence type="ECO:0000313" key="3">
    <source>
        <dbReference type="Proteomes" id="UP000184255"/>
    </source>
</evidence>
<accession>A0A1L7UL59</accession>
<dbReference type="AlphaFoldDB" id="A0A1L7UL59"/>
<dbReference type="Gene3D" id="1.10.10.60">
    <property type="entry name" value="Homeodomain-like"/>
    <property type="match status" value="1"/>
</dbReference>
<dbReference type="Proteomes" id="UP000184255">
    <property type="component" value="Unassembled WGS sequence"/>
</dbReference>
<sequence length="334" mass="37380">MSRTEDASHAPEHGKSAPPEASGVETQRVYQAPHPYYSPDRVPPRRTSPNMPKHQENWASPVGIGPVLTIANEQAKSRPIRPSHPHSVSLHLPVGSGPVPPEGYPPFRQPIRPSQNTISESGVSPYSECSYGHPYHRPAHCQSFCAQVAYYSQDQACAPYRGIDPINISHDKKQQKRKRTISGVQDMHRKFFAASLQYPYLTEDEKQYLMRQTGLSMGNLIQESYPGGQEESAHRGTIFFSFTRTVEAFTGSISIDLEAPSPRAGYDRPPVLTRDRAIVGPPLLLEPPAPLPKVPDLKEIQFIPERQLAPIRNQPPSQTAIFFFLEFINYRALL</sequence>
<keyword evidence="3" id="KW-1185">Reference proteome</keyword>
<gene>
    <name evidence="2" type="ORF">FMAN_14154</name>
</gene>
<protein>
    <recommendedName>
        <fullName evidence="4">Homeobox domain-containing protein</fullName>
    </recommendedName>
</protein>
<dbReference type="RefSeq" id="XP_041690973.1">
    <property type="nucleotide sequence ID" value="XM_041825610.1"/>
</dbReference>
<feature type="region of interest" description="Disordered" evidence="1">
    <location>
        <begin position="1"/>
        <end position="61"/>
    </location>
</feature>
<evidence type="ECO:0000256" key="1">
    <source>
        <dbReference type="SAM" id="MobiDB-lite"/>
    </source>
</evidence>
<organism evidence="2 3">
    <name type="scientific">Fusarium mangiferae</name>
    <name type="common">Mango malformation disease fungus</name>
    <dbReference type="NCBI Taxonomy" id="192010"/>
    <lineage>
        <taxon>Eukaryota</taxon>
        <taxon>Fungi</taxon>
        <taxon>Dikarya</taxon>
        <taxon>Ascomycota</taxon>
        <taxon>Pezizomycotina</taxon>
        <taxon>Sordariomycetes</taxon>
        <taxon>Hypocreomycetidae</taxon>
        <taxon>Hypocreales</taxon>
        <taxon>Nectriaceae</taxon>
        <taxon>Fusarium</taxon>
        <taxon>Fusarium fujikuroi species complex</taxon>
    </lineage>
</organism>
<dbReference type="EMBL" id="FCQH01000022">
    <property type="protein sequence ID" value="CVL08211.1"/>
    <property type="molecule type" value="Genomic_DNA"/>
</dbReference>
<feature type="compositionally biased region" description="Basic and acidic residues" evidence="1">
    <location>
        <begin position="1"/>
        <end position="15"/>
    </location>
</feature>
<dbReference type="VEuPathDB" id="FungiDB:FMAN_14154"/>
<proteinExistence type="predicted"/>